<feature type="transmembrane region" description="Helical" evidence="8">
    <location>
        <begin position="444"/>
        <end position="466"/>
    </location>
</feature>
<dbReference type="InterPro" id="IPR050360">
    <property type="entry name" value="MFS_Sugar_Transporters"/>
</dbReference>
<dbReference type="NCBIfam" id="TIGR00879">
    <property type="entry name" value="SP"/>
    <property type="match status" value="1"/>
</dbReference>
<sequence length="545" mass="59030">MATDLKKTTGVAQTDIDVGSLSAADISALNEAEKSLAHTRFEHSLGFWQAVKHYRPALLWAAFVNLSVILCGFDGALIGSLVGLSPFTRTYGRLVNGEYQVAPSWLSAFNYAAMLGSMPGSLTAGMAYDKFGPRICLAAASTASIGFIFLQFFSQGPALLFVGELLNGLVLGAYPVLANAYIGDVAPVAARGVIAAFINISFVIGQLVASGVLKGTSTIDSKWSYKIPFSLQWILPLCVLAVVFFLPTPAYWLCKNGRDDDARKSLQRLTTGQVDIDCQIANIKETLRLEESAKEKVHFLECFRGTNLRRTLISCQVFNIQALCGNILFINYAVYFMQIAGLKESDSFSMNIGLTCMGFVGTLLSYVLISYAGRRTIYLWGTTGIASMCLLIGILGAVPHHNAGPVWAMCALMVITTFMYDLTVGPLCFTVMSEVSAVKLRGTTIALSNVTVTITSIITAVGIPYALDINGANWGGKLGFLFAGLGLLNMAWCYFFLPETGGRTFEELDLMFQLKVPTKRFKSYRIEGTHVADDELGSGEVAQHT</sequence>
<feature type="transmembrane region" description="Helical" evidence="8">
    <location>
        <begin position="57"/>
        <end position="84"/>
    </location>
</feature>
<feature type="transmembrane region" description="Helical" evidence="8">
    <location>
        <begin position="104"/>
        <end position="128"/>
    </location>
</feature>
<dbReference type="SUPFAM" id="SSF103473">
    <property type="entry name" value="MFS general substrate transporter"/>
    <property type="match status" value="1"/>
</dbReference>
<organism evidence="10 11">
    <name type="scientific">Exophiala spinifera</name>
    <dbReference type="NCBI Taxonomy" id="91928"/>
    <lineage>
        <taxon>Eukaryota</taxon>
        <taxon>Fungi</taxon>
        <taxon>Dikarya</taxon>
        <taxon>Ascomycota</taxon>
        <taxon>Pezizomycotina</taxon>
        <taxon>Eurotiomycetes</taxon>
        <taxon>Chaetothyriomycetidae</taxon>
        <taxon>Chaetothyriales</taxon>
        <taxon>Herpotrichiellaceae</taxon>
        <taxon>Exophiala</taxon>
    </lineage>
</organism>
<evidence type="ECO:0000313" key="10">
    <source>
        <dbReference type="EMBL" id="KIW19056.1"/>
    </source>
</evidence>
<evidence type="ECO:0000256" key="2">
    <source>
        <dbReference type="ARBA" id="ARBA00010992"/>
    </source>
</evidence>
<feature type="transmembrane region" description="Helical" evidence="8">
    <location>
        <begin position="348"/>
        <end position="369"/>
    </location>
</feature>
<dbReference type="GeneID" id="27330429"/>
<gene>
    <name evidence="10" type="ORF">PV08_03346</name>
</gene>
<evidence type="ECO:0000256" key="8">
    <source>
        <dbReference type="SAM" id="Phobius"/>
    </source>
</evidence>
<evidence type="ECO:0000313" key="11">
    <source>
        <dbReference type="Proteomes" id="UP000053328"/>
    </source>
</evidence>
<evidence type="ECO:0000256" key="1">
    <source>
        <dbReference type="ARBA" id="ARBA00004141"/>
    </source>
</evidence>
<dbReference type="Proteomes" id="UP000053328">
    <property type="component" value="Unassembled WGS sequence"/>
</dbReference>
<dbReference type="PANTHER" id="PTHR48022:SF71">
    <property type="entry name" value="ALPHA-GLUCOSIDE TRANSPORTER, PUTATIVE (AFU_ORTHOLOGUE AFUA_4G02650)-RELATED"/>
    <property type="match status" value="1"/>
</dbReference>
<dbReference type="EMBL" id="KN847493">
    <property type="protein sequence ID" value="KIW19056.1"/>
    <property type="molecule type" value="Genomic_DNA"/>
</dbReference>
<keyword evidence="5 8" id="KW-1133">Transmembrane helix</keyword>
<protein>
    <recommendedName>
        <fullName evidence="9">Major facilitator superfamily (MFS) profile domain-containing protein</fullName>
    </recommendedName>
</protein>
<feature type="transmembrane region" description="Helical" evidence="8">
    <location>
        <begin position="478"/>
        <end position="497"/>
    </location>
</feature>
<dbReference type="InterPro" id="IPR003663">
    <property type="entry name" value="Sugar/inositol_transpt"/>
</dbReference>
<dbReference type="OrthoDB" id="6612291at2759"/>
<dbReference type="InterPro" id="IPR036259">
    <property type="entry name" value="MFS_trans_sf"/>
</dbReference>
<feature type="transmembrane region" description="Helical" evidence="8">
    <location>
        <begin position="193"/>
        <end position="213"/>
    </location>
</feature>
<evidence type="ECO:0000256" key="6">
    <source>
        <dbReference type="ARBA" id="ARBA00023136"/>
    </source>
</evidence>
<dbReference type="RefSeq" id="XP_016239272.1">
    <property type="nucleotide sequence ID" value="XM_016377702.1"/>
</dbReference>
<evidence type="ECO:0000256" key="5">
    <source>
        <dbReference type="ARBA" id="ARBA00022989"/>
    </source>
</evidence>
<comment type="subcellular location">
    <subcellularLocation>
        <location evidence="1">Membrane</location>
        <topology evidence="1">Multi-pass membrane protein</topology>
    </subcellularLocation>
</comment>
<proteinExistence type="inferred from homology"/>
<feature type="transmembrane region" description="Helical" evidence="8">
    <location>
        <begin position="317"/>
        <end position="336"/>
    </location>
</feature>
<dbReference type="Pfam" id="PF00083">
    <property type="entry name" value="Sugar_tr"/>
    <property type="match status" value="1"/>
</dbReference>
<accession>A0A0D1YUX1</accession>
<keyword evidence="4 8" id="KW-0812">Transmembrane</keyword>
<dbReference type="PROSITE" id="PS50850">
    <property type="entry name" value="MFS"/>
    <property type="match status" value="1"/>
</dbReference>
<evidence type="ECO:0000256" key="7">
    <source>
        <dbReference type="RuleBase" id="RU003346"/>
    </source>
</evidence>
<feature type="transmembrane region" description="Helical" evidence="8">
    <location>
        <begin position="135"/>
        <end position="153"/>
    </location>
</feature>
<evidence type="ECO:0000259" key="9">
    <source>
        <dbReference type="PROSITE" id="PS50850"/>
    </source>
</evidence>
<feature type="transmembrane region" description="Helical" evidence="8">
    <location>
        <begin position="159"/>
        <end position="181"/>
    </location>
</feature>
<comment type="similarity">
    <text evidence="2 7">Belongs to the major facilitator superfamily. Sugar transporter (TC 2.A.1.1) family.</text>
</comment>
<dbReference type="HOGENOM" id="CLU_001265_11_5_1"/>
<feature type="transmembrane region" description="Helical" evidence="8">
    <location>
        <begin position="233"/>
        <end position="254"/>
    </location>
</feature>
<dbReference type="GO" id="GO:0016020">
    <property type="term" value="C:membrane"/>
    <property type="evidence" value="ECO:0007669"/>
    <property type="project" value="UniProtKB-SubCell"/>
</dbReference>
<dbReference type="GO" id="GO:0005351">
    <property type="term" value="F:carbohydrate:proton symporter activity"/>
    <property type="evidence" value="ECO:0007669"/>
    <property type="project" value="TreeGrafter"/>
</dbReference>
<dbReference type="AlphaFoldDB" id="A0A0D1YUX1"/>
<feature type="transmembrane region" description="Helical" evidence="8">
    <location>
        <begin position="376"/>
        <end position="400"/>
    </location>
</feature>
<keyword evidence="3 7" id="KW-0813">Transport</keyword>
<keyword evidence="11" id="KW-1185">Reference proteome</keyword>
<feature type="transmembrane region" description="Helical" evidence="8">
    <location>
        <begin position="406"/>
        <end position="432"/>
    </location>
</feature>
<dbReference type="InterPro" id="IPR005828">
    <property type="entry name" value="MFS_sugar_transport-like"/>
</dbReference>
<feature type="domain" description="Major facilitator superfamily (MFS) profile" evidence="9">
    <location>
        <begin position="60"/>
        <end position="501"/>
    </location>
</feature>
<dbReference type="Gene3D" id="1.20.1250.20">
    <property type="entry name" value="MFS general substrate transporter like domains"/>
    <property type="match status" value="1"/>
</dbReference>
<dbReference type="FunFam" id="1.20.1250.20:FF:000078">
    <property type="entry name" value="MFS maltose transporter, putative"/>
    <property type="match status" value="1"/>
</dbReference>
<dbReference type="PANTHER" id="PTHR48022">
    <property type="entry name" value="PLASTIDIC GLUCOSE TRANSPORTER 4"/>
    <property type="match status" value="1"/>
</dbReference>
<keyword evidence="6 8" id="KW-0472">Membrane</keyword>
<evidence type="ECO:0000256" key="4">
    <source>
        <dbReference type="ARBA" id="ARBA00022692"/>
    </source>
</evidence>
<name>A0A0D1YUX1_9EURO</name>
<reference evidence="10 11" key="1">
    <citation type="submission" date="2015-01" db="EMBL/GenBank/DDBJ databases">
        <title>The Genome Sequence of Exophiala spinifera CBS89968.</title>
        <authorList>
            <consortium name="The Broad Institute Genomics Platform"/>
            <person name="Cuomo C."/>
            <person name="de Hoog S."/>
            <person name="Gorbushina A."/>
            <person name="Stielow B."/>
            <person name="Teixiera M."/>
            <person name="Abouelleil A."/>
            <person name="Chapman S.B."/>
            <person name="Priest M."/>
            <person name="Young S.K."/>
            <person name="Wortman J."/>
            <person name="Nusbaum C."/>
            <person name="Birren B."/>
        </authorList>
    </citation>
    <scope>NUCLEOTIDE SEQUENCE [LARGE SCALE GENOMIC DNA]</scope>
    <source>
        <strain evidence="10 11">CBS 89968</strain>
    </source>
</reference>
<dbReference type="VEuPathDB" id="FungiDB:PV08_03346"/>
<evidence type="ECO:0000256" key="3">
    <source>
        <dbReference type="ARBA" id="ARBA00022448"/>
    </source>
</evidence>
<dbReference type="InterPro" id="IPR020846">
    <property type="entry name" value="MFS_dom"/>
</dbReference>